<keyword evidence="1" id="KW-0472">Membrane</keyword>
<keyword evidence="3" id="KW-1185">Reference proteome</keyword>
<dbReference type="AlphaFoldDB" id="A0A223D1B8"/>
<feature type="transmembrane region" description="Helical" evidence="1">
    <location>
        <begin position="215"/>
        <end position="233"/>
    </location>
</feature>
<gene>
    <name evidence="2" type="ORF">CIG75_10525</name>
</gene>
<dbReference type="EMBL" id="CP022657">
    <property type="protein sequence ID" value="ASS75382.1"/>
    <property type="molecule type" value="Genomic_DNA"/>
</dbReference>
<evidence type="ECO:0000313" key="2">
    <source>
        <dbReference type="EMBL" id="ASS75382.1"/>
    </source>
</evidence>
<keyword evidence="1" id="KW-0812">Transmembrane</keyword>
<reference evidence="2 3" key="1">
    <citation type="journal article" date="2015" name="Int. J. Syst. Evol. Microbiol.">
        <title>Tumebacillus algifaecis sp. nov., isolated from decomposing algal scum.</title>
        <authorList>
            <person name="Wu Y.F."/>
            <person name="Zhang B."/>
            <person name="Xing P."/>
            <person name="Wu Q.L."/>
            <person name="Liu S.J."/>
        </authorList>
    </citation>
    <scope>NUCLEOTIDE SEQUENCE [LARGE SCALE GENOMIC DNA]</scope>
    <source>
        <strain evidence="2 3">THMBR28</strain>
    </source>
</reference>
<dbReference type="KEGG" id="tab:CIG75_10525"/>
<dbReference type="Proteomes" id="UP000214688">
    <property type="component" value="Chromosome"/>
</dbReference>
<protein>
    <submittedName>
        <fullName evidence="2">Uncharacterized protein</fullName>
    </submittedName>
</protein>
<dbReference type="RefSeq" id="WP_094236630.1">
    <property type="nucleotide sequence ID" value="NZ_CP022657.1"/>
</dbReference>
<sequence>MKRTSKRFLPQRSHLILYALALLVAALFLPASVMAHKPIFVERNIGGYEQAYEIPSPSVSYATYGELKTPRAVDVYKITLTEAAPFYARLSVPKQPQSETFGPAFVLFGPGLPTTNEPPNYPLDLPPALGRAILLWKGEADEFYEPFTQTTYLERQLISKTLEPGTYYIAVYDPAGQSGKYVLATGDQEEFGLSDLIKFPATWYKVRMWYNPNQTWLIIACALAFLLSSLYYLKRIRHRPED</sequence>
<dbReference type="Gene3D" id="2.60.120.380">
    <property type="match status" value="1"/>
</dbReference>
<dbReference type="OrthoDB" id="2380953at2"/>
<organism evidence="2 3">
    <name type="scientific">Tumebacillus algifaecis</name>
    <dbReference type="NCBI Taxonomy" id="1214604"/>
    <lineage>
        <taxon>Bacteria</taxon>
        <taxon>Bacillati</taxon>
        <taxon>Bacillota</taxon>
        <taxon>Bacilli</taxon>
        <taxon>Bacillales</taxon>
        <taxon>Alicyclobacillaceae</taxon>
        <taxon>Tumebacillus</taxon>
    </lineage>
</organism>
<name>A0A223D1B8_9BACL</name>
<keyword evidence="1" id="KW-1133">Transmembrane helix</keyword>
<accession>A0A223D1B8</accession>
<evidence type="ECO:0000256" key="1">
    <source>
        <dbReference type="SAM" id="Phobius"/>
    </source>
</evidence>
<proteinExistence type="predicted"/>
<evidence type="ECO:0000313" key="3">
    <source>
        <dbReference type="Proteomes" id="UP000214688"/>
    </source>
</evidence>